<organism evidence="7 8">
    <name type="scientific">Micromonospora kangleipakensis</name>
    <dbReference type="NCBI Taxonomy" id="1077942"/>
    <lineage>
        <taxon>Bacteria</taxon>
        <taxon>Bacillati</taxon>
        <taxon>Actinomycetota</taxon>
        <taxon>Actinomycetes</taxon>
        <taxon>Micromonosporales</taxon>
        <taxon>Micromonosporaceae</taxon>
        <taxon>Micromonospora</taxon>
    </lineage>
</organism>
<feature type="transmembrane region" description="Helical" evidence="5">
    <location>
        <begin position="59"/>
        <end position="80"/>
    </location>
</feature>
<sequence>MIQPRFGRVVPAMAGKRDKPRRVDIDGVAIAAWPERVGEALRQVRQRARPTIRDRWHRVRFSFTVILQVGLAATLSWFIAAELLQVSQPVFAPIAALSTLFSSIGQRFRRTVELIAGTVLGIGIGDGLIILIGKGSWQVGLIVILSMGIAIFVGGSPSVVSNAAATGILLATLGGTEGNIQFRVIEAVIGGATALLVSTVLLPFNPLRVVNRAARPALNRLADELTQTAEALEKRDAGCAQRTLDRLHEVETFMGELEKALEGGRETATLSPVRWRRRGALTQYVESAEYLDHAVANSGTLVRRAVTLIEDEEPTPASLPSAVRELAESIRRLLQELGRGADPAGCRECALNAVADAGQAYADGVGFSGSVVVAQVRTTASDLLRASGIERGEAYQMVRQAVTRKAGERAEGAMP</sequence>
<evidence type="ECO:0000313" key="8">
    <source>
        <dbReference type="Proteomes" id="UP000294114"/>
    </source>
</evidence>
<comment type="caution">
    <text evidence="7">The sequence shown here is derived from an EMBL/GenBank/DDBJ whole genome shotgun (WGS) entry which is preliminary data.</text>
</comment>
<evidence type="ECO:0000256" key="5">
    <source>
        <dbReference type="SAM" id="Phobius"/>
    </source>
</evidence>
<feature type="transmembrane region" description="Helical" evidence="5">
    <location>
        <begin position="86"/>
        <end position="105"/>
    </location>
</feature>
<evidence type="ECO:0000256" key="3">
    <source>
        <dbReference type="ARBA" id="ARBA00022989"/>
    </source>
</evidence>
<evidence type="ECO:0000259" key="6">
    <source>
        <dbReference type="Pfam" id="PF13515"/>
    </source>
</evidence>
<dbReference type="Pfam" id="PF13515">
    <property type="entry name" value="FUSC_2"/>
    <property type="match status" value="1"/>
</dbReference>
<dbReference type="EMBL" id="SHLD01000001">
    <property type="protein sequence ID" value="RZU76802.1"/>
    <property type="molecule type" value="Genomic_DNA"/>
</dbReference>
<comment type="subcellular location">
    <subcellularLocation>
        <location evidence="1">Membrane</location>
        <topology evidence="1">Multi-pass membrane protein</topology>
    </subcellularLocation>
</comment>
<evidence type="ECO:0000256" key="2">
    <source>
        <dbReference type="ARBA" id="ARBA00022692"/>
    </source>
</evidence>
<keyword evidence="3 5" id="KW-1133">Transmembrane helix</keyword>
<feature type="domain" description="Integral membrane bound transporter" evidence="6">
    <location>
        <begin position="77"/>
        <end position="197"/>
    </location>
</feature>
<feature type="transmembrane region" description="Helical" evidence="5">
    <location>
        <begin position="112"/>
        <end position="133"/>
    </location>
</feature>
<proteinExistence type="predicted"/>
<feature type="transmembrane region" description="Helical" evidence="5">
    <location>
        <begin position="139"/>
        <end position="172"/>
    </location>
</feature>
<gene>
    <name evidence="7" type="ORF">EV384_5491</name>
</gene>
<dbReference type="GO" id="GO:0016020">
    <property type="term" value="C:membrane"/>
    <property type="evidence" value="ECO:0007669"/>
    <property type="project" value="UniProtKB-SubCell"/>
</dbReference>
<dbReference type="InterPro" id="IPR049453">
    <property type="entry name" value="Memb_transporter_dom"/>
</dbReference>
<feature type="transmembrane region" description="Helical" evidence="5">
    <location>
        <begin position="184"/>
        <end position="204"/>
    </location>
</feature>
<accession>A0A4Q8BFQ1</accession>
<name>A0A4Q8BFQ1_9ACTN</name>
<evidence type="ECO:0000256" key="1">
    <source>
        <dbReference type="ARBA" id="ARBA00004141"/>
    </source>
</evidence>
<evidence type="ECO:0000313" key="7">
    <source>
        <dbReference type="EMBL" id="RZU76802.1"/>
    </source>
</evidence>
<keyword evidence="8" id="KW-1185">Reference proteome</keyword>
<reference evidence="7 8" key="1">
    <citation type="submission" date="2019-02" db="EMBL/GenBank/DDBJ databases">
        <title>Sequencing the genomes of 1000 actinobacteria strains.</title>
        <authorList>
            <person name="Klenk H.-P."/>
        </authorList>
    </citation>
    <scope>NUCLEOTIDE SEQUENCE [LARGE SCALE GENOMIC DNA]</scope>
    <source>
        <strain evidence="7 8">DSM 45612</strain>
    </source>
</reference>
<protein>
    <submittedName>
        <fullName evidence="7">Uncharacterized membrane protein YgaE (UPF0421/DUF939 family)</fullName>
    </submittedName>
</protein>
<dbReference type="AlphaFoldDB" id="A0A4Q8BFQ1"/>
<keyword evidence="2 5" id="KW-0812">Transmembrane</keyword>
<keyword evidence="4 5" id="KW-0472">Membrane</keyword>
<evidence type="ECO:0000256" key="4">
    <source>
        <dbReference type="ARBA" id="ARBA00023136"/>
    </source>
</evidence>
<dbReference type="Proteomes" id="UP000294114">
    <property type="component" value="Unassembled WGS sequence"/>
</dbReference>